<dbReference type="AlphaFoldDB" id="A0A086K4Y8"/>
<dbReference type="VEuPathDB" id="ToxoDB:TGDOM2_399590"/>
<proteinExistence type="predicted"/>
<gene>
    <name evidence="2" type="ORF">TGDOM2_399590</name>
</gene>
<evidence type="ECO:0000313" key="3">
    <source>
        <dbReference type="Proteomes" id="UP000028837"/>
    </source>
</evidence>
<dbReference type="EMBL" id="AHZU02000849">
    <property type="protein sequence ID" value="KFG39456.1"/>
    <property type="molecule type" value="Genomic_DNA"/>
</dbReference>
<name>A0A086K4Y8_TOXGO</name>
<evidence type="ECO:0008006" key="4">
    <source>
        <dbReference type="Google" id="ProtNLM"/>
    </source>
</evidence>
<organism evidence="2 3">
    <name type="scientific">Toxoplasma gondii GAB2-2007-GAL-DOM2</name>
    <dbReference type="NCBI Taxonomy" id="1130820"/>
    <lineage>
        <taxon>Eukaryota</taxon>
        <taxon>Sar</taxon>
        <taxon>Alveolata</taxon>
        <taxon>Apicomplexa</taxon>
        <taxon>Conoidasida</taxon>
        <taxon>Coccidia</taxon>
        <taxon>Eucoccidiorida</taxon>
        <taxon>Eimeriorina</taxon>
        <taxon>Sarcocystidae</taxon>
        <taxon>Toxoplasma</taxon>
    </lineage>
</organism>
<accession>A0A086K4Y8</accession>
<protein>
    <recommendedName>
        <fullName evidence="4">Toxoplasma gondii family E protein</fullName>
    </recommendedName>
</protein>
<evidence type="ECO:0000256" key="1">
    <source>
        <dbReference type="SAM" id="MobiDB-lite"/>
    </source>
</evidence>
<feature type="region of interest" description="Disordered" evidence="1">
    <location>
        <begin position="1"/>
        <end position="40"/>
    </location>
</feature>
<reference evidence="2 3" key="1">
    <citation type="submission" date="2014-02" db="EMBL/GenBank/DDBJ databases">
        <authorList>
            <person name="Sibley D."/>
            <person name="Venepally P."/>
            <person name="Karamycheva S."/>
            <person name="Hadjithomas M."/>
            <person name="Khan A."/>
            <person name="Brunk B."/>
            <person name="Roos D."/>
            <person name="Caler E."/>
            <person name="Lorenzi H."/>
        </authorList>
    </citation>
    <scope>NUCLEOTIDE SEQUENCE [LARGE SCALE GENOMIC DNA]</scope>
    <source>
        <strain evidence="2 3">GAB2-2007-GAL-DOM2</strain>
    </source>
</reference>
<dbReference type="Proteomes" id="UP000028837">
    <property type="component" value="Unassembled WGS sequence"/>
</dbReference>
<comment type="caution">
    <text evidence="2">The sequence shown here is derived from an EMBL/GenBank/DDBJ whole genome shotgun (WGS) entry which is preliminary data.</text>
</comment>
<evidence type="ECO:0000313" key="2">
    <source>
        <dbReference type="EMBL" id="KFG39456.1"/>
    </source>
</evidence>
<sequence length="124" mass="14195">MSDVGAIKELPQTSTKPREAIGLSKRQEPTDTKTNGRAAQTFSPIRRFSTRVEDLRRTRRLLQWKRRQLHVRKGTSLRSGFRVHRSVDSVFEKAGDHEQYVCLQLTRDKQKGQGGGKCENCCIP</sequence>